<dbReference type="EMBL" id="JAWZYT010005142">
    <property type="protein sequence ID" value="KAK4291460.1"/>
    <property type="molecule type" value="Genomic_DNA"/>
</dbReference>
<keyword evidence="2" id="KW-1185">Reference proteome</keyword>
<sequence>MGGRQVCGNGRQAGVWEWEAGRWVGVAGRQAGEGGKQECYFEDMQVTDILDVKPTREAGWQEGYQTGKADTQPIR</sequence>
<comment type="caution">
    <text evidence="1">The sequence shown here is derived from an EMBL/GenBank/DDBJ whole genome shotgun (WGS) entry which is preliminary data.</text>
</comment>
<organism evidence="1 2">
    <name type="scientific">Petrolisthes manimaculis</name>
    <dbReference type="NCBI Taxonomy" id="1843537"/>
    <lineage>
        <taxon>Eukaryota</taxon>
        <taxon>Metazoa</taxon>
        <taxon>Ecdysozoa</taxon>
        <taxon>Arthropoda</taxon>
        <taxon>Crustacea</taxon>
        <taxon>Multicrustacea</taxon>
        <taxon>Malacostraca</taxon>
        <taxon>Eumalacostraca</taxon>
        <taxon>Eucarida</taxon>
        <taxon>Decapoda</taxon>
        <taxon>Pleocyemata</taxon>
        <taxon>Anomura</taxon>
        <taxon>Galatheoidea</taxon>
        <taxon>Porcellanidae</taxon>
        <taxon>Petrolisthes</taxon>
    </lineage>
</organism>
<accession>A0AAE1NLP9</accession>
<gene>
    <name evidence="1" type="ORF">Pmani_035714</name>
</gene>
<dbReference type="Proteomes" id="UP001292094">
    <property type="component" value="Unassembled WGS sequence"/>
</dbReference>
<evidence type="ECO:0000313" key="1">
    <source>
        <dbReference type="EMBL" id="KAK4291460.1"/>
    </source>
</evidence>
<reference evidence="1" key="1">
    <citation type="submission" date="2023-11" db="EMBL/GenBank/DDBJ databases">
        <title>Genome assemblies of two species of porcelain crab, Petrolisthes cinctipes and Petrolisthes manimaculis (Anomura: Porcellanidae).</title>
        <authorList>
            <person name="Angst P."/>
        </authorList>
    </citation>
    <scope>NUCLEOTIDE SEQUENCE</scope>
    <source>
        <strain evidence="1">PB745_02</strain>
        <tissue evidence="1">Gill</tissue>
    </source>
</reference>
<dbReference type="AlphaFoldDB" id="A0AAE1NLP9"/>
<evidence type="ECO:0000313" key="2">
    <source>
        <dbReference type="Proteomes" id="UP001292094"/>
    </source>
</evidence>
<name>A0AAE1NLP9_9EUCA</name>
<protein>
    <submittedName>
        <fullName evidence="1">Uncharacterized protein</fullName>
    </submittedName>
</protein>
<proteinExistence type="predicted"/>